<feature type="signal peptide" evidence="1">
    <location>
        <begin position="1"/>
        <end position="21"/>
    </location>
</feature>
<evidence type="ECO:0000313" key="2">
    <source>
        <dbReference type="EMBL" id="MET4685367.1"/>
    </source>
</evidence>
<feature type="chain" id="PRO_5045848464" evidence="1">
    <location>
        <begin position="22"/>
        <end position="204"/>
    </location>
</feature>
<comment type="caution">
    <text evidence="2">The sequence shown here is derived from an EMBL/GenBank/DDBJ whole genome shotgun (WGS) entry which is preliminary data.</text>
</comment>
<sequence>MKRLLPLLGTALVAMAGVAAAADDLPARWRGTGPPVVTAAPGPCPALGGSYGVEARPEGRDNAAGRLDRILSYELGLTDAFGDGAPAAPAVTFAEHEGGWRIETAQGQQILALAPNQDVPLDPDRFRNGVRRSGCAGGRLWIAVSSVRTQYESQTMARSLGALSTAPNGDLILWVKTERRHYALLPWPSVKREETRLRFPRISS</sequence>
<keyword evidence="1" id="KW-0732">Signal</keyword>
<evidence type="ECO:0000313" key="3">
    <source>
        <dbReference type="Proteomes" id="UP001549313"/>
    </source>
</evidence>
<dbReference type="Proteomes" id="UP001549313">
    <property type="component" value="Unassembled WGS sequence"/>
</dbReference>
<organism evidence="2 3">
    <name type="scientific">Brevundimonas faecalis</name>
    <dbReference type="NCBI Taxonomy" id="947378"/>
    <lineage>
        <taxon>Bacteria</taxon>
        <taxon>Pseudomonadati</taxon>
        <taxon>Pseudomonadota</taxon>
        <taxon>Alphaproteobacteria</taxon>
        <taxon>Caulobacterales</taxon>
        <taxon>Caulobacteraceae</taxon>
        <taxon>Brevundimonas</taxon>
    </lineage>
</organism>
<evidence type="ECO:0000256" key="1">
    <source>
        <dbReference type="SAM" id="SignalP"/>
    </source>
</evidence>
<reference evidence="2 3" key="1">
    <citation type="submission" date="2024-06" db="EMBL/GenBank/DDBJ databases">
        <title>Sorghum-associated microbial communities from plants grown in Nebraska, USA.</title>
        <authorList>
            <person name="Schachtman D."/>
        </authorList>
    </citation>
    <scope>NUCLEOTIDE SEQUENCE [LARGE SCALE GENOMIC DNA]</scope>
    <source>
        <strain evidence="2 3">2814</strain>
    </source>
</reference>
<dbReference type="EMBL" id="JBEPTF010000006">
    <property type="protein sequence ID" value="MET4685367.1"/>
    <property type="molecule type" value="Genomic_DNA"/>
</dbReference>
<dbReference type="RefSeq" id="WP_354090336.1">
    <property type="nucleotide sequence ID" value="NZ_JBEPTF010000006.1"/>
</dbReference>
<gene>
    <name evidence="2" type="ORF">ABIE19_003318</name>
</gene>
<name>A0ABV2RFP0_9CAUL</name>
<keyword evidence="3" id="KW-1185">Reference proteome</keyword>
<protein>
    <submittedName>
        <fullName evidence="2">Uncharacterized protein</fullName>
    </submittedName>
</protein>
<accession>A0ABV2RFP0</accession>
<proteinExistence type="predicted"/>